<dbReference type="Proteomes" id="UP001497535">
    <property type="component" value="Unassembled WGS sequence"/>
</dbReference>
<evidence type="ECO:0000313" key="2">
    <source>
        <dbReference type="Proteomes" id="UP001497535"/>
    </source>
</evidence>
<gene>
    <name evidence="1" type="ORF">MENTE1834_LOCUS11914</name>
</gene>
<evidence type="ECO:0000313" key="1">
    <source>
        <dbReference type="EMBL" id="CAK5045986.1"/>
    </source>
</evidence>
<comment type="caution">
    <text evidence="1">The sequence shown here is derived from an EMBL/GenBank/DDBJ whole genome shotgun (WGS) entry which is preliminary data.</text>
</comment>
<accession>A0ACB0YGT2</accession>
<keyword evidence="2" id="KW-1185">Reference proteome</keyword>
<reference evidence="1" key="1">
    <citation type="submission" date="2023-11" db="EMBL/GenBank/DDBJ databases">
        <authorList>
            <person name="Poullet M."/>
        </authorList>
    </citation>
    <scope>NUCLEOTIDE SEQUENCE</scope>
    <source>
        <strain evidence="1">E1834</strain>
    </source>
</reference>
<dbReference type="EMBL" id="CAVMJV010000012">
    <property type="protein sequence ID" value="CAK5045986.1"/>
    <property type="molecule type" value="Genomic_DNA"/>
</dbReference>
<name>A0ACB0YGT2_MELEN</name>
<organism evidence="1 2">
    <name type="scientific">Meloidogyne enterolobii</name>
    <name type="common">Root-knot nematode worm</name>
    <name type="synonym">Meloidogyne mayaguensis</name>
    <dbReference type="NCBI Taxonomy" id="390850"/>
    <lineage>
        <taxon>Eukaryota</taxon>
        <taxon>Metazoa</taxon>
        <taxon>Ecdysozoa</taxon>
        <taxon>Nematoda</taxon>
        <taxon>Chromadorea</taxon>
        <taxon>Rhabditida</taxon>
        <taxon>Tylenchina</taxon>
        <taxon>Tylenchomorpha</taxon>
        <taxon>Tylenchoidea</taxon>
        <taxon>Meloidogynidae</taxon>
        <taxon>Meloidogyninae</taxon>
        <taxon>Meloidogyne</taxon>
    </lineage>
</organism>
<protein>
    <submittedName>
        <fullName evidence="1">Uncharacterized protein</fullName>
    </submittedName>
</protein>
<proteinExistence type="predicted"/>
<sequence>MALFNRRWRDQLCLETDEQLANCKADLFGFLSKWIAATPEVRELTTKNGKKVQETSTILECEFPLCRAILKLVEVTTGAEFTEFVSGNLFFSSIEHSEHDGRNKAEITSFLKGDEFTGPADPVYDPVKDIKRTYRDSIFLAREDAFVEQQKILRQAYSVWIPDEPTEEEIGKHKGIPIVAQTTTYKCRNGLCHAKVRMVVWLIAGKFNKAWMLLSTANHRLHDCRTPCQMDNYVRGIMSPNVLCVCLIRLAADLIVS</sequence>